<keyword evidence="6" id="KW-0675">Receptor</keyword>
<dbReference type="EMBL" id="JBHFFA010000002">
    <property type="protein sequence ID" value="KAL2642741.1"/>
    <property type="molecule type" value="Genomic_DNA"/>
</dbReference>
<evidence type="ECO:0000313" key="9">
    <source>
        <dbReference type="EMBL" id="KAL2642741.1"/>
    </source>
</evidence>
<protein>
    <submittedName>
        <fullName evidence="9">Uncharacterized protein</fullName>
    </submittedName>
</protein>
<evidence type="ECO:0000256" key="4">
    <source>
        <dbReference type="ARBA" id="ARBA00022490"/>
    </source>
</evidence>
<dbReference type="GO" id="GO:0009738">
    <property type="term" value="P:abscisic acid-activated signaling pathway"/>
    <property type="evidence" value="ECO:0007669"/>
    <property type="project" value="UniProtKB-KW"/>
</dbReference>
<gene>
    <name evidence="9" type="ORF">R1flu_010328</name>
</gene>
<sequence length="215" mass="24545">MESEYKPGEPLFYDGQLTDLEERRIKEFHAMETLENQTQGFVFKEIEAPAECVWSFVRRFESPQDYKEFLFDCVVIKGDGKQPGSVRHVTVKPELPGEESVEELVMLDKKNRIFSFRILAGQHDLHGYKSVTSVADRMLTNGKQGSLVIESYVVDVLDGNTAEQTNTAVQTFIRTNLITLAKLARFLNEAETTSTSKEPKRQVKVTTRIARAHKR</sequence>
<dbReference type="Gene3D" id="3.30.530.20">
    <property type="match status" value="1"/>
</dbReference>
<dbReference type="SUPFAM" id="SSF55961">
    <property type="entry name" value="Bet v1-like"/>
    <property type="match status" value="1"/>
</dbReference>
<keyword evidence="10" id="KW-1185">Reference proteome</keyword>
<dbReference type="GO" id="GO:0004864">
    <property type="term" value="F:protein phosphatase inhibitor activity"/>
    <property type="evidence" value="ECO:0007669"/>
    <property type="project" value="UniProtKB-KW"/>
</dbReference>
<evidence type="ECO:0000256" key="3">
    <source>
        <dbReference type="ARBA" id="ARBA00008594"/>
    </source>
</evidence>
<dbReference type="GO" id="GO:0005737">
    <property type="term" value="C:cytoplasm"/>
    <property type="evidence" value="ECO:0007669"/>
    <property type="project" value="UniProtKB-SubCell"/>
</dbReference>
<proteinExistence type="inferred from homology"/>
<evidence type="ECO:0000256" key="1">
    <source>
        <dbReference type="ARBA" id="ARBA00004123"/>
    </source>
</evidence>
<comment type="similarity">
    <text evidence="3">Belongs to the PYR/PYL/RCAR abscisic acid intracellular receptor family.</text>
</comment>
<comment type="caution">
    <text evidence="9">The sequence shown here is derived from an EMBL/GenBank/DDBJ whole genome shotgun (WGS) entry which is preliminary data.</text>
</comment>
<dbReference type="PANTHER" id="PTHR31213">
    <property type="entry name" value="OS08G0374000 PROTEIN-RELATED"/>
    <property type="match status" value="1"/>
</dbReference>
<accession>A0ABD1Z4N8</accession>
<evidence type="ECO:0000256" key="6">
    <source>
        <dbReference type="ARBA" id="ARBA00023170"/>
    </source>
</evidence>
<dbReference type="InterPro" id="IPR050279">
    <property type="entry name" value="Plant_def-hormone_signal"/>
</dbReference>
<evidence type="ECO:0000256" key="8">
    <source>
        <dbReference type="ARBA" id="ARBA00023272"/>
    </source>
</evidence>
<organism evidence="9 10">
    <name type="scientific">Riccia fluitans</name>
    <dbReference type="NCBI Taxonomy" id="41844"/>
    <lineage>
        <taxon>Eukaryota</taxon>
        <taxon>Viridiplantae</taxon>
        <taxon>Streptophyta</taxon>
        <taxon>Embryophyta</taxon>
        <taxon>Marchantiophyta</taxon>
        <taxon>Marchantiopsida</taxon>
        <taxon>Marchantiidae</taxon>
        <taxon>Marchantiales</taxon>
        <taxon>Ricciaceae</taxon>
        <taxon>Riccia</taxon>
    </lineage>
</organism>
<keyword evidence="5" id="KW-0938">Abscisic acid signaling pathway</keyword>
<dbReference type="Pfam" id="PF10604">
    <property type="entry name" value="Polyketide_cyc2"/>
    <property type="match status" value="1"/>
</dbReference>
<evidence type="ECO:0000256" key="5">
    <source>
        <dbReference type="ARBA" id="ARBA00022682"/>
    </source>
</evidence>
<dbReference type="InterPro" id="IPR023393">
    <property type="entry name" value="START-like_dom_sf"/>
</dbReference>
<name>A0ABD1Z4N8_9MARC</name>
<dbReference type="PANTHER" id="PTHR31213:SF138">
    <property type="entry name" value="ABSCISIC ACID RECEPTOR PYL6"/>
    <property type="match status" value="1"/>
</dbReference>
<evidence type="ECO:0000256" key="2">
    <source>
        <dbReference type="ARBA" id="ARBA00004496"/>
    </source>
</evidence>
<dbReference type="Proteomes" id="UP001605036">
    <property type="component" value="Unassembled WGS sequence"/>
</dbReference>
<dbReference type="AlphaFoldDB" id="A0ABD1Z4N8"/>
<dbReference type="InterPro" id="IPR019587">
    <property type="entry name" value="Polyketide_cyclase/dehydratase"/>
</dbReference>
<keyword evidence="7" id="KW-0539">Nucleus</keyword>
<dbReference type="GO" id="GO:0005634">
    <property type="term" value="C:nucleus"/>
    <property type="evidence" value="ECO:0007669"/>
    <property type="project" value="UniProtKB-SubCell"/>
</dbReference>
<keyword evidence="4" id="KW-0963">Cytoplasm</keyword>
<keyword evidence="8" id="KW-0650">Protein phosphatase inhibitor</keyword>
<comment type="subcellular location">
    <subcellularLocation>
        <location evidence="2">Cytoplasm</location>
    </subcellularLocation>
    <subcellularLocation>
        <location evidence="1">Nucleus</location>
    </subcellularLocation>
</comment>
<dbReference type="CDD" id="cd07821">
    <property type="entry name" value="PYR_PYL_RCAR_like"/>
    <property type="match status" value="1"/>
</dbReference>
<evidence type="ECO:0000313" key="10">
    <source>
        <dbReference type="Proteomes" id="UP001605036"/>
    </source>
</evidence>
<reference evidence="9 10" key="1">
    <citation type="submission" date="2024-09" db="EMBL/GenBank/DDBJ databases">
        <title>Chromosome-scale assembly of Riccia fluitans.</title>
        <authorList>
            <person name="Paukszto L."/>
            <person name="Sawicki J."/>
            <person name="Karawczyk K."/>
            <person name="Piernik-Szablinska J."/>
            <person name="Szczecinska M."/>
            <person name="Mazdziarz M."/>
        </authorList>
    </citation>
    <scope>NUCLEOTIDE SEQUENCE [LARGE SCALE GENOMIC DNA]</scope>
    <source>
        <strain evidence="9">Rf_01</strain>
        <tissue evidence="9">Aerial parts of the thallus</tissue>
    </source>
</reference>
<evidence type="ECO:0000256" key="7">
    <source>
        <dbReference type="ARBA" id="ARBA00023242"/>
    </source>
</evidence>